<dbReference type="Proteomes" id="UP000294299">
    <property type="component" value="Chromosome NFRAN"/>
</dbReference>
<name>A0A484IC40_9ARCH</name>
<keyword evidence="3" id="KW-1185">Reference proteome</keyword>
<proteinExistence type="predicted"/>
<dbReference type="InterPro" id="IPR022742">
    <property type="entry name" value="Hydrolase_4"/>
</dbReference>
<dbReference type="GO" id="GO:0052689">
    <property type="term" value="F:carboxylic ester hydrolase activity"/>
    <property type="evidence" value="ECO:0007669"/>
    <property type="project" value="TreeGrafter"/>
</dbReference>
<dbReference type="GeneID" id="39420666"/>
<feature type="domain" description="Serine aminopeptidase S33" evidence="1">
    <location>
        <begin position="2"/>
        <end position="102"/>
    </location>
</feature>
<gene>
    <name evidence="2" type="ORF">NFRAN_1283</name>
</gene>
<dbReference type="InterPro" id="IPR018247">
    <property type="entry name" value="EF_Hand_1_Ca_BS"/>
</dbReference>
<accession>A0A484IC40</accession>
<evidence type="ECO:0000313" key="3">
    <source>
        <dbReference type="Proteomes" id="UP000294299"/>
    </source>
</evidence>
<evidence type="ECO:0000259" key="1">
    <source>
        <dbReference type="Pfam" id="PF12146"/>
    </source>
</evidence>
<dbReference type="Gene3D" id="3.40.50.1820">
    <property type="entry name" value="alpha/beta hydrolase"/>
    <property type="match status" value="1"/>
</dbReference>
<dbReference type="RefSeq" id="WP_172602147.1">
    <property type="nucleotide sequence ID" value="NZ_LR216287.1"/>
</dbReference>
<dbReference type="InterPro" id="IPR053145">
    <property type="entry name" value="AB_hydrolase_Est10"/>
</dbReference>
<dbReference type="InterPro" id="IPR029058">
    <property type="entry name" value="AB_hydrolase_fold"/>
</dbReference>
<dbReference type="PANTHER" id="PTHR43265:SF1">
    <property type="entry name" value="ESTERASE ESTD"/>
    <property type="match status" value="1"/>
</dbReference>
<dbReference type="PANTHER" id="PTHR43265">
    <property type="entry name" value="ESTERASE ESTD"/>
    <property type="match status" value="1"/>
</dbReference>
<sequence>MQIAQYLSERGFGVLRYDKRGVGTNNTILDPDVWINTSANNLINDSKKALNVLTNQPEIDPTRISVIGHSEGTLYAPRVAIDNSTVVNNVILMGTLAQNPVKDLYYYQVVTSPLDYAKQVLDKNNTGLISIKDLSTYPLLTKFLVPTSILSTNNTQDITNTLQKNFGTKSYIDIEKELRSLLMKKYDNLTSFDSSFTCNLLGPCPVWWQSISNLEPNLNIIGNLSKSTNVLLLNGENDSQTPVQQAFLLQQRLTELNHPDHTVITYPNLGRLFSPSSKWSTGLGPIEHYVFADLYVWLEAHSGLSYSSFDSTRHQTTFDTDSNSTQG</sequence>
<dbReference type="EMBL" id="LR216287">
    <property type="protein sequence ID" value="VFJ13605.1"/>
    <property type="molecule type" value="Genomic_DNA"/>
</dbReference>
<dbReference type="SUPFAM" id="SSF53474">
    <property type="entry name" value="alpha/beta-Hydrolases"/>
    <property type="match status" value="1"/>
</dbReference>
<dbReference type="PROSITE" id="PS00018">
    <property type="entry name" value="EF_HAND_1"/>
    <property type="match status" value="1"/>
</dbReference>
<dbReference type="Pfam" id="PF12146">
    <property type="entry name" value="Hydrolase_4"/>
    <property type="match status" value="1"/>
</dbReference>
<dbReference type="KEGG" id="nfn:NFRAN_1283"/>
<dbReference type="AlphaFoldDB" id="A0A484IC40"/>
<protein>
    <submittedName>
        <fullName evidence="2">Fermentation/respiration switch protein</fullName>
    </submittedName>
</protein>
<dbReference type="OrthoDB" id="203477at2157"/>
<organism evidence="2 3">
    <name type="scientific">Candidatus Nitrosocosmicus franklandianus</name>
    <dbReference type="NCBI Taxonomy" id="1798806"/>
    <lineage>
        <taxon>Archaea</taxon>
        <taxon>Nitrososphaerota</taxon>
        <taxon>Nitrososphaeria</taxon>
        <taxon>Nitrososphaerales</taxon>
        <taxon>Nitrososphaeraceae</taxon>
        <taxon>Candidatus Nitrosocosmicus</taxon>
    </lineage>
</organism>
<evidence type="ECO:0000313" key="2">
    <source>
        <dbReference type="EMBL" id="VFJ13605.1"/>
    </source>
</evidence>
<reference evidence="2 3" key="1">
    <citation type="submission" date="2019-02" db="EMBL/GenBank/DDBJ databases">
        <authorList>
            <person name="Lehtovirta-Morley E L."/>
        </authorList>
    </citation>
    <scope>NUCLEOTIDE SEQUENCE [LARGE SCALE GENOMIC DNA]</scope>
    <source>
        <strain evidence="2">NFRAN1</strain>
    </source>
</reference>